<feature type="transmembrane region" description="Helical" evidence="17">
    <location>
        <begin position="185"/>
        <end position="206"/>
    </location>
</feature>
<dbReference type="GO" id="GO:0046872">
    <property type="term" value="F:metal ion binding"/>
    <property type="evidence" value="ECO:0007669"/>
    <property type="project" value="UniProtKB-KW"/>
</dbReference>
<feature type="transmembrane region" description="Helical" evidence="17">
    <location>
        <begin position="686"/>
        <end position="709"/>
    </location>
</feature>
<name>A0A9P0D040_9CUCU</name>
<feature type="transmembrane region" description="Helical" evidence="17">
    <location>
        <begin position="218"/>
        <end position="237"/>
    </location>
</feature>
<evidence type="ECO:0000256" key="1">
    <source>
        <dbReference type="ARBA" id="ARBA00001593"/>
    </source>
</evidence>
<dbReference type="GO" id="GO:0005524">
    <property type="term" value="F:ATP binding"/>
    <property type="evidence" value="ECO:0007669"/>
    <property type="project" value="UniProtKB-KW"/>
</dbReference>
<gene>
    <name evidence="19" type="ORF">PSYICH_LOCUS10058</name>
</gene>
<evidence type="ECO:0000256" key="9">
    <source>
        <dbReference type="ARBA" id="ARBA00022842"/>
    </source>
</evidence>
<evidence type="ECO:0000256" key="8">
    <source>
        <dbReference type="ARBA" id="ARBA00022840"/>
    </source>
</evidence>
<feature type="transmembrane region" description="Helical" evidence="17">
    <location>
        <begin position="73"/>
        <end position="95"/>
    </location>
</feature>
<evidence type="ECO:0000256" key="7">
    <source>
        <dbReference type="ARBA" id="ARBA00022741"/>
    </source>
</evidence>
<evidence type="ECO:0000256" key="13">
    <source>
        <dbReference type="ARBA" id="ARBA00023239"/>
    </source>
</evidence>
<keyword evidence="11" id="KW-0115">cAMP biosynthesis</keyword>
<dbReference type="InterPro" id="IPR029787">
    <property type="entry name" value="Nucleotide_cyclase"/>
</dbReference>
<keyword evidence="5 17" id="KW-0812">Transmembrane</keyword>
<dbReference type="Pfam" id="PF00211">
    <property type="entry name" value="Guanylate_cyc"/>
    <property type="match status" value="2"/>
</dbReference>
<dbReference type="AlphaFoldDB" id="A0A9P0D040"/>
<keyword evidence="9" id="KW-0460">Magnesium</keyword>
<dbReference type="Proteomes" id="UP001153636">
    <property type="component" value="Chromosome 4"/>
</dbReference>
<reference evidence="19" key="1">
    <citation type="submission" date="2022-01" db="EMBL/GenBank/DDBJ databases">
        <authorList>
            <person name="King R."/>
        </authorList>
    </citation>
    <scope>NUCLEOTIDE SEQUENCE</scope>
</reference>
<sequence>METDDTDNVILSRISLKEISILSEYDEDEDTLKKSPLTNDERKWRLSYLRNQFEAYRLHDLFKIYTKKVNHGYFSLFLILQCLLSMVHFCFVIYSNQDTLDLVLPDLILYSTIVILSMLGLYTVDIVAEKYKKLNQISLISFGIVLFVSGFVPYYHWFYDGNRFRAAYSSHLILACYLFLSIDNLWMATGVGVTVSLLHLLTLYFVTYSNDSITWRKITSDAIFAAFINGLGIYYRYMNEIVIRRSFLDRRDFIMSTFQLKHEKRQVDQLMQSIIPDYVIKKVKERYINTTKSFIEHGTYLRENPFSNFLLDEHENVSILFADIVNYTEMTSKLKITDLLETLNDLFGLFDDASLNLKVTRIKFLGDCYYCVSGLPPEKASNPAEACVDLGLEMISIIADVRKKRNLNVNMRIGVHSGRIISGIIGFVKYQFDIWSKDVDIANKMESEGEPGMVHITNITKALLQKPYTIEATNKGDTVPQFKANGYQTFLVKPIEKLDPNHTESAPASPTPRPSIFKKQKSYPNGLSLLAQLQRVPSLVEEESSNKTLTFIEDANRLRHSDDRMYRKRNANAYYRSSETRRSTSTLKRRTAFMNNNIKRYTERAEKVNQKMEETIQNISFSKYQQYMKLKEINCLLLFNDIKTELKYLKIPDALFKYYLIAAVCLIFCVYLIQNLTLKMWDLNSWAFLMTCAPIMLIFIPISWAEYLYNKYLASYSNEIPENAFFRVMCRASSIMANCFYVRLSIFLLIYLAFLLTVFNEMIDCRTNYDAELGIYKNSSQTSLLLFLFYSKPKDFSNSGMIHCVLPWHMTETYAMTVIMSFLFLRIFIWIKLVLGMATIALYGFCVLSFSKGYYKDSETFNHNLQPQVAHIIFTVFLTITLHLVDRQTDYMNRLDYMLNKRFKAEQEEANILQKVNETLLVNILPKHVAVLYLDINREQKELYFEEHNNVAVMFASIITDNELPDILDERELLRLMNAYITEFDILTNRQEFQSIEKIKIAKWTYMVACGLFPGGRANEIERHQTSASLETLLNFASEMFKKLEHVNKVHFQKSKLRIGISHGKIAAGVVGSKKPLYDIWGDPVNMASRMDSTGLPNHIQVMENTADIVQKLGYCCKERGEIIVKGKYGLVKTFFIEIDENSNLVRTNIDHF</sequence>
<keyword evidence="12 17" id="KW-0472">Membrane</keyword>
<evidence type="ECO:0000313" key="19">
    <source>
        <dbReference type="EMBL" id="CAH1109613.1"/>
    </source>
</evidence>
<dbReference type="PROSITE" id="PS50125">
    <property type="entry name" value="GUANYLATE_CYCLASE_2"/>
    <property type="match status" value="2"/>
</dbReference>
<evidence type="ECO:0000256" key="15">
    <source>
        <dbReference type="SAM" id="Coils"/>
    </source>
</evidence>
<evidence type="ECO:0000256" key="12">
    <source>
        <dbReference type="ARBA" id="ARBA00023136"/>
    </source>
</evidence>
<dbReference type="InterPro" id="IPR018297">
    <property type="entry name" value="A/G_cyclase_CS"/>
</dbReference>
<dbReference type="GO" id="GO:0004016">
    <property type="term" value="F:adenylate cyclase activity"/>
    <property type="evidence" value="ECO:0007669"/>
    <property type="project" value="UniProtKB-EC"/>
</dbReference>
<evidence type="ECO:0000256" key="10">
    <source>
        <dbReference type="ARBA" id="ARBA00022989"/>
    </source>
</evidence>
<keyword evidence="20" id="KW-1185">Reference proteome</keyword>
<evidence type="ECO:0000256" key="11">
    <source>
        <dbReference type="ARBA" id="ARBA00022998"/>
    </source>
</evidence>
<keyword evidence="6" id="KW-0479">Metal-binding</keyword>
<comment type="cofactor">
    <cofactor evidence="2">
        <name>Mg(2+)</name>
        <dbReference type="ChEBI" id="CHEBI:18420"/>
    </cofactor>
</comment>
<feature type="transmembrane region" description="Helical" evidence="17">
    <location>
        <begin position="107"/>
        <end position="127"/>
    </location>
</feature>
<dbReference type="InterPro" id="IPR001054">
    <property type="entry name" value="A/G_cyclase"/>
</dbReference>
<keyword evidence="10 17" id="KW-1133">Transmembrane helix</keyword>
<feature type="transmembrane region" description="Helical" evidence="17">
    <location>
        <begin position="867"/>
        <end position="885"/>
    </location>
</feature>
<comment type="similarity">
    <text evidence="14">Belongs to the adenylyl cyclase class-4/guanylyl cyclase family.</text>
</comment>
<feature type="region of interest" description="Disordered" evidence="16">
    <location>
        <begin position="498"/>
        <end position="519"/>
    </location>
</feature>
<feature type="transmembrane region" description="Helical" evidence="17">
    <location>
        <begin position="139"/>
        <end position="158"/>
    </location>
</feature>
<dbReference type="PROSITE" id="PS00452">
    <property type="entry name" value="GUANYLATE_CYCLASE_1"/>
    <property type="match status" value="1"/>
</dbReference>
<keyword evidence="15" id="KW-0175">Coiled coil</keyword>
<evidence type="ECO:0000256" key="17">
    <source>
        <dbReference type="SAM" id="Phobius"/>
    </source>
</evidence>
<evidence type="ECO:0000313" key="20">
    <source>
        <dbReference type="Proteomes" id="UP001153636"/>
    </source>
</evidence>
<dbReference type="OrthoDB" id="10006362at2759"/>
<feature type="transmembrane region" description="Helical" evidence="17">
    <location>
        <begin position="740"/>
        <end position="759"/>
    </location>
</feature>
<evidence type="ECO:0000256" key="16">
    <source>
        <dbReference type="SAM" id="MobiDB-lite"/>
    </source>
</evidence>
<dbReference type="GO" id="GO:0035556">
    <property type="term" value="P:intracellular signal transduction"/>
    <property type="evidence" value="ECO:0007669"/>
    <property type="project" value="InterPro"/>
</dbReference>
<evidence type="ECO:0000256" key="6">
    <source>
        <dbReference type="ARBA" id="ARBA00022723"/>
    </source>
</evidence>
<dbReference type="EC" id="4.6.1.1" evidence="4"/>
<keyword evidence="7" id="KW-0547">Nucleotide-binding</keyword>
<dbReference type="Gene3D" id="3.30.70.1230">
    <property type="entry name" value="Nucleotide cyclase"/>
    <property type="match status" value="2"/>
</dbReference>
<dbReference type="CDD" id="cd07302">
    <property type="entry name" value="CHD"/>
    <property type="match status" value="2"/>
</dbReference>
<evidence type="ECO:0000259" key="18">
    <source>
        <dbReference type="PROSITE" id="PS50125"/>
    </source>
</evidence>
<evidence type="ECO:0000256" key="3">
    <source>
        <dbReference type="ARBA" id="ARBA00004141"/>
    </source>
</evidence>
<comment type="catalytic activity">
    <reaction evidence="1">
        <text>ATP = 3',5'-cyclic AMP + diphosphate</text>
        <dbReference type="Rhea" id="RHEA:15389"/>
        <dbReference type="ChEBI" id="CHEBI:30616"/>
        <dbReference type="ChEBI" id="CHEBI:33019"/>
        <dbReference type="ChEBI" id="CHEBI:58165"/>
        <dbReference type="EC" id="4.6.1.1"/>
    </reaction>
</comment>
<feature type="coiled-coil region" evidence="15">
    <location>
        <begin position="591"/>
        <end position="618"/>
    </location>
</feature>
<organism evidence="19 20">
    <name type="scientific">Psylliodes chrysocephalus</name>
    <dbReference type="NCBI Taxonomy" id="3402493"/>
    <lineage>
        <taxon>Eukaryota</taxon>
        <taxon>Metazoa</taxon>
        <taxon>Ecdysozoa</taxon>
        <taxon>Arthropoda</taxon>
        <taxon>Hexapoda</taxon>
        <taxon>Insecta</taxon>
        <taxon>Pterygota</taxon>
        <taxon>Neoptera</taxon>
        <taxon>Endopterygota</taxon>
        <taxon>Coleoptera</taxon>
        <taxon>Polyphaga</taxon>
        <taxon>Cucujiformia</taxon>
        <taxon>Chrysomeloidea</taxon>
        <taxon>Chrysomelidae</taxon>
        <taxon>Galerucinae</taxon>
        <taxon>Alticini</taxon>
        <taxon>Psylliodes</taxon>
    </lineage>
</organism>
<proteinExistence type="inferred from homology"/>
<comment type="subcellular location">
    <subcellularLocation>
        <location evidence="3">Membrane</location>
        <topology evidence="3">Multi-pass membrane protein</topology>
    </subcellularLocation>
</comment>
<dbReference type="SUPFAM" id="SSF55073">
    <property type="entry name" value="Nucleotide cyclase"/>
    <property type="match status" value="2"/>
</dbReference>
<feature type="domain" description="Guanylate cyclase" evidence="18">
    <location>
        <begin position="952"/>
        <end position="1092"/>
    </location>
</feature>
<dbReference type="GO" id="GO:0007189">
    <property type="term" value="P:adenylate cyclase-activating G protein-coupled receptor signaling pathway"/>
    <property type="evidence" value="ECO:0007669"/>
    <property type="project" value="TreeGrafter"/>
</dbReference>
<protein>
    <recommendedName>
        <fullName evidence="4">adenylate cyclase</fullName>
        <ecNumber evidence="4">4.6.1.1</ecNumber>
    </recommendedName>
</protein>
<accession>A0A9P0D040</accession>
<keyword evidence="13 14" id="KW-0456">Lyase</keyword>
<evidence type="ECO:0000256" key="2">
    <source>
        <dbReference type="ARBA" id="ARBA00001946"/>
    </source>
</evidence>
<dbReference type="SMART" id="SM00044">
    <property type="entry name" value="CYCc"/>
    <property type="match status" value="2"/>
</dbReference>
<dbReference type="FunFam" id="3.30.70.1230:FF:000024">
    <property type="entry name" value="ACXA, isoform A"/>
    <property type="match status" value="1"/>
</dbReference>
<dbReference type="FunFam" id="3.30.70.1230:FF:000008">
    <property type="entry name" value="Adenylate cyclase type 9"/>
    <property type="match status" value="1"/>
</dbReference>
<keyword evidence="8" id="KW-0067">ATP-binding</keyword>
<dbReference type="GO" id="GO:0006171">
    <property type="term" value="P:cAMP biosynthetic process"/>
    <property type="evidence" value="ECO:0007669"/>
    <property type="project" value="UniProtKB-KW"/>
</dbReference>
<evidence type="ECO:0000256" key="14">
    <source>
        <dbReference type="RuleBase" id="RU000405"/>
    </source>
</evidence>
<dbReference type="GO" id="GO:0005886">
    <property type="term" value="C:plasma membrane"/>
    <property type="evidence" value="ECO:0007669"/>
    <property type="project" value="TreeGrafter"/>
</dbReference>
<dbReference type="EMBL" id="OV651816">
    <property type="protein sequence ID" value="CAH1109613.1"/>
    <property type="molecule type" value="Genomic_DNA"/>
</dbReference>
<evidence type="ECO:0000256" key="4">
    <source>
        <dbReference type="ARBA" id="ARBA00012201"/>
    </source>
</evidence>
<evidence type="ECO:0000256" key="5">
    <source>
        <dbReference type="ARBA" id="ARBA00022692"/>
    </source>
</evidence>
<feature type="domain" description="Guanylate cyclase" evidence="18">
    <location>
        <begin position="318"/>
        <end position="446"/>
    </location>
</feature>
<dbReference type="PANTHER" id="PTHR45627">
    <property type="entry name" value="ADENYLATE CYCLASE TYPE 1"/>
    <property type="match status" value="1"/>
</dbReference>
<dbReference type="PANTHER" id="PTHR45627:SF23">
    <property type="entry name" value="AT30656P-RELATED"/>
    <property type="match status" value="1"/>
</dbReference>
<feature type="transmembrane region" description="Helical" evidence="17">
    <location>
        <begin position="655"/>
        <end position="674"/>
    </location>
</feature>